<comment type="caution">
    <text evidence="1">The sequence shown here is derived from an EMBL/GenBank/DDBJ whole genome shotgun (WGS) entry which is preliminary data.</text>
</comment>
<evidence type="ECO:0000313" key="2">
    <source>
        <dbReference type="Proteomes" id="UP001628156"/>
    </source>
</evidence>
<evidence type="ECO:0000313" key="1">
    <source>
        <dbReference type="EMBL" id="GAB1227127.1"/>
    </source>
</evidence>
<dbReference type="EMBL" id="BAAFRS010000320">
    <property type="protein sequence ID" value="GAB1227127.1"/>
    <property type="molecule type" value="Genomic_DNA"/>
</dbReference>
<proteinExistence type="predicted"/>
<accession>A0ABQ0DW87</accession>
<protein>
    <submittedName>
        <fullName evidence="1">Uncharacterized protein</fullName>
    </submittedName>
</protein>
<gene>
    <name evidence="1" type="ORF">ENUP19_0320G0012</name>
</gene>
<sequence length="109" mass="12891">MQLDTLSHQHESIVKVRNAINLNDQNKIEDSLNYLFTSELNLNDKELEELFIFLVQNIEKILDIVVYNAEILVVLHSLCCTIIKQVFHHFLIQFISMLPQEIYFSFTHQ</sequence>
<keyword evidence="2" id="KW-1185">Reference proteome</keyword>
<organism evidence="1 2">
    <name type="scientific">Entamoeba nuttalli</name>
    <dbReference type="NCBI Taxonomy" id="412467"/>
    <lineage>
        <taxon>Eukaryota</taxon>
        <taxon>Amoebozoa</taxon>
        <taxon>Evosea</taxon>
        <taxon>Archamoebae</taxon>
        <taxon>Mastigamoebida</taxon>
        <taxon>Entamoebidae</taxon>
        <taxon>Entamoeba</taxon>
    </lineage>
</organism>
<reference evidence="1 2" key="1">
    <citation type="journal article" date="2019" name="PLoS Negl. Trop. Dis.">
        <title>Whole genome sequencing of Entamoeba nuttalli reveals mammalian host-related molecular signatures and a novel octapeptide-repeat surface protein.</title>
        <authorList>
            <person name="Tanaka M."/>
            <person name="Makiuchi T."/>
            <person name="Komiyama T."/>
            <person name="Shiina T."/>
            <person name="Osaki K."/>
            <person name="Tachibana H."/>
        </authorList>
    </citation>
    <scope>NUCLEOTIDE SEQUENCE [LARGE SCALE GENOMIC DNA]</scope>
    <source>
        <strain evidence="1 2">P19-061405</strain>
    </source>
</reference>
<name>A0ABQ0DW87_9EUKA</name>
<dbReference type="Proteomes" id="UP001628156">
    <property type="component" value="Unassembled WGS sequence"/>
</dbReference>